<name>A0A8W7PHX7_ANOCL</name>
<dbReference type="Proteomes" id="UP000075882">
    <property type="component" value="Unassembled WGS sequence"/>
</dbReference>
<dbReference type="AlphaFoldDB" id="A0A8W7PHX7"/>
<dbReference type="EnsemblMetazoa" id="ACOM031967-RA">
    <property type="protein sequence ID" value="ACOM031967-PA.1"/>
    <property type="gene ID" value="ACOM031967"/>
</dbReference>
<reference evidence="2" key="1">
    <citation type="submission" date="2022-08" db="UniProtKB">
        <authorList>
            <consortium name="EnsemblMetazoa"/>
        </authorList>
    </citation>
    <scope>IDENTIFICATION</scope>
</reference>
<accession>A0A8W7PHX7</accession>
<sequence>MDEQLLQVAQVAYVLERVRVGQRVDLAEDVVADFGPGQHLRLEVFARTAERRLLVRTVDEPAEQRQYCRLLGVAGRTGRGLLYWDRVLCTPVGRLLAHQYKLPVRQPVGALLGGRLQIDLPSNVWYIGALPPVDWRGAVDDTRTVCGPTCSGWSSGAIEIRLPGTLTARLRGIEWCSIAFCFGTFTFDIGPGSAPLPGIIIGEPVAGSTYGAGFGAIGTSGLPPTVTIGGREGVVCGWPTVGPSSDSMLIISGVQTTSLLPAMRFFFACGGRAACPLSLFGVEDFRGFFEPAAFPLEDDVVTEEPTEPEEDAIAASPWALPGKAMPGSTSS</sequence>
<proteinExistence type="predicted"/>
<protein>
    <submittedName>
        <fullName evidence="2">Uncharacterized protein</fullName>
    </submittedName>
</protein>
<evidence type="ECO:0000256" key="1">
    <source>
        <dbReference type="SAM" id="MobiDB-lite"/>
    </source>
</evidence>
<evidence type="ECO:0000313" key="2">
    <source>
        <dbReference type="EnsemblMetazoa" id="ACOM031967-PA.1"/>
    </source>
</evidence>
<organism evidence="2">
    <name type="scientific">Anopheles coluzzii</name>
    <name type="common">African malaria mosquito</name>
    <dbReference type="NCBI Taxonomy" id="1518534"/>
    <lineage>
        <taxon>Eukaryota</taxon>
        <taxon>Metazoa</taxon>
        <taxon>Ecdysozoa</taxon>
        <taxon>Arthropoda</taxon>
        <taxon>Hexapoda</taxon>
        <taxon>Insecta</taxon>
        <taxon>Pterygota</taxon>
        <taxon>Neoptera</taxon>
        <taxon>Endopterygota</taxon>
        <taxon>Diptera</taxon>
        <taxon>Nematocera</taxon>
        <taxon>Culicoidea</taxon>
        <taxon>Culicidae</taxon>
        <taxon>Anophelinae</taxon>
        <taxon>Anopheles</taxon>
    </lineage>
</organism>
<feature type="compositionally biased region" description="Acidic residues" evidence="1">
    <location>
        <begin position="301"/>
        <end position="312"/>
    </location>
</feature>
<feature type="region of interest" description="Disordered" evidence="1">
    <location>
        <begin position="301"/>
        <end position="331"/>
    </location>
</feature>